<keyword evidence="2" id="KW-0813">Transport</keyword>
<evidence type="ECO:0000313" key="8">
    <source>
        <dbReference type="Proteomes" id="UP000077684"/>
    </source>
</evidence>
<name>A0A8X7MRN6_9BASI</name>
<accession>A0A8X7MRN6</accession>
<dbReference type="InterPro" id="IPR003439">
    <property type="entry name" value="ABC_transporter-like_ATP-bd"/>
</dbReference>
<dbReference type="InterPro" id="IPR027417">
    <property type="entry name" value="P-loop_NTPase"/>
</dbReference>
<dbReference type="AlphaFoldDB" id="A0A8X7MRN6"/>
<comment type="similarity">
    <text evidence="1">Belongs to the ABC transporter superfamily.</text>
</comment>
<dbReference type="Pfam" id="PF00005">
    <property type="entry name" value="ABC_tran"/>
    <property type="match status" value="1"/>
</dbReference>
<comment type="caution">
    <text evidence="7">The sequence shown here is derived from an EMBL/GenBank/DDBJ whole genome shotgun (WGS) entry which is preliminary data.</text>
</comment>
<reference evidence="7" key="2">
    <citation type="journal article" date="2019" name="IMA Fungus">
        <title>Genome sequencing and comparison of five Tilletia species to identify candidate genes for the detection of regulated species infecting wheat.</title>
        <authorList>
            <person name="Nguyen H.D.T."/>
            <person name="Sultana T."/>
            <person name="Kesanakurti P."/>
            <person name="Hambleton S."/>
        </authorList>
    </citation>
    <scope>NUCLEOTIDE SEQUENCE</scope>
    <source>
        <strain evidence="7">DAOMC 236426</strain>
    </source>
</reference>
<feature type="domain" description="ABC transporter" evidence="6">
    <location>
        <begin position="397"/>
        <end position="670"/>
    </location>
</feature>
<evidence type="ECO:0000256" key="2">
    <source>
        <dbReference type="ARBA" id="ARBA00022448"/>
    </source>
</evidence>
<reference evidence="7" key="1">
    <citation type="submission" date="2016-04" db="EMBL/GenBank/DDBJ databases">
        <authorList>
            <person name="Nguyen H.D."/>
            <person name="Samba Siva P."/>
            <person name="Cullis J."/>
            <person name="Levesque C.A."/>
            <person name="Hambleton S."/>
        </authorList>
    </citation>
    <scope>NUCLEOTIDE SEQUENCE</scope>
    <source>
        <strain evidence="7">DAOMC 236426</strain>
    </source>
</reference>
<evidence type="ECO:0000256" key="1">
    <source>
        <dbReference type="ARBA" id="ARBA00005417"/>
    </source>
</evidence>
<dbReference type="PANTHER" id="PTHR43117:SF4">
    <property type="entry name" value="OSMOPROTECTANT IMPORT ATP-BINDING PROTEIN OSMV"/>
    <property type="match status" value="1"/>
</dbReference>
<feature type="region of interest" description="Disordered" evidence="5">
    <location>
        <begin position="328"/>
        <end position="377"/>
    </location>
</feature>
<protein>
    <recommendedName>
        <fullName evidence="6">ABC transporter domain-containing protein</fullName>
    </recommendedName>
</protein>
<dbReference type="GO" id="GO:0016887">
    <property type="term" value="F:ATP hydrolysis activity"/>
    <property type="evidence" value="ECO:0007669"/>
    <property type="project" value="InterPro"/>
</dbReference>
<organism evidence="7 8">
    <name type="scientific">Tilletia controversa</name>
    <name type="common">dwarf bunt fungus</name>
    <dbReference type="NCBI Taxonomy" id="13291"/>
    <lineage>
        <taxon>Eukaryota</taxon>
        <taxon>Fungi</taxon>
        <taxon>Dikarya</taxon>
        <taxon>Basidiomycota</taxon>
        <taxon>Ustilaginomycotina</taxon>
        <taxon>Exobasidiomycetes</taxon>
        <taxon>Tilletiales</taxon>
        <taxon>Tilletiaceae</taxon>
        <taxon>Tilletia</taxon>
    </lineage>
</organism>
<dbReference type="Proteomes" id="UP000077684">
    <property type="component" value="Unassembled WGS sequence"/>
</dbReference>
<dbReference type="Gene3D" id="3.40.50.300">
    <property type="entry name" value="P-loop containing nucleotide triphosphate hydrolases"/>
    <property type="match status" value="2"/>
</dbReference>
<dbReference type="SUPFAM" id="SSF52540">
    <property type="entry name" value="P-loop containing nucleoside triphosphate hydrolases"/>
    <property type="match status" value="2"/>
</dbReference>
<dbReference type="InterPro" id="IPR003593">
    <property type="entry name" value="AAA+_ATPase"/>
</dbReference>
<evidence type="ECO:0000313" key="7">
    <source>
        <dbReference type="EMBL" id="KAE8245513.1"/>
    </source>
</evidence>
<evidence type="ECO:0000256" key="3">
    <source>
        <dbReference type="ARBA" id="ARBA00022741"/>
    </source>
</evidence>
<gene>
    <name evidence="7" type="ORF">A4X06_0g5644</name>
</gene>
<dbReference type="PANTHER" id="PTHR43117">
    <property type="entry name" value="OSMOPROTECTANT IMPORT ATP-BINDING PROTEIN OSMV"/>
    <property type="match status" value="1"/>
</dbReference>
<dbReference type="EMBL" id="LWDE02000723">
    <property type="protein sequence ID" value="KAE8245513.1"/>
    <property type="molecule type" value="Genomic_DNA"/>
</dbReference>
<evidence type="ECO:0000256" key="4">
    <source>
        <dbReference type="ARBA" id="ARBA00022840"/>
    </source>
</evidence>
<evidence type="ECO:0000256" key="5">
    <source>
        <dbReference type="SAM" id="MobiDB-lite"/>
    </source>
</evidence>
<evidence type="ECO:0000259" key="6">
    <source>
        <dbReference type="PROSITE" id="PS50893"/>
    </source>
</evidence>
<keyword evidence="8" id="KW-1185">Reference proteome</keyword>
<sequence>MAGARSALIQLTSLPLPSASRPLTWSLSSPSTPCWAIVAPSSTPAPQTVKQHLINIISTAGSARCRDHVHHAPLLRHQGAIRSLTLTNRGPAQSASSASASPATAPTASAAFVDYSARYGAIRDTDATTLFESILATHDVQTGSIARRAFMPDPLASAGVQPSQRLLKQHADQKTIDRAVRLRDRILALGPYLNVTPELLQRPLIALSNGQLTRAKILSALLPARDPSPTLTSDGQEDNKSALELLILDLPFSGLDPPSRTRLSQLLTTLHAQQAPRILLALREGDPLPAELVSHVLWIKQLPSSKGGEKENDAVEVLALTREEYEEEQRNIASKHPSSASAVSELPPPYSPSGPTSFSLADLSTLPPSPPGSPEQVLANAQANVGTGREKSQAAYVEMRNVSIQYKGFHALKNIDLTLRPGSRLILAGPNGSGKTTILSLLLGDHPLSFSFPSTSTSTSSSNSDPALSLFGNARSAQSNASPLLARKVGHTSPELFRAFPRQTDLDRGGLSLAQAIGSGFEGVFVRRPLEIGGPRETRVRELVRGFADLFRGYGLSHDDGRDASDEEALTNLLHKTPFATLSPGSQSLALLLRATVHNPSLLILDEPFAGMDSAQIERARVFVDRVAWAAEEREREEKAMVLISHYEQEWPASFGELVRLDEGYVVERI</sequence>
<dbReference type="PROSITE" id="PS50893">
    <property type="entry name" value="ABC_TRANSPORTER_2"/>
    <property type="match status" value="1"/>
</dbReference>
<keyword evidence="3" id="KW-0547">Nucleotide-binding</keyword>
<keyword evidence="4" id="KW-0067">ATP-binding</keyword>
<dbReference type="GO" id="GO:0005524">
    <property type="term" value="F:ATP binding"/>
    <property type="evidence" value="ECO:0007669"/>
    <property type="project" value="UniProtKB-KW"/>
</dbReference>
<proteinExistence type="inferred from homology"/>
<dbReference type="SMART" id="SM00382">
    <property type="entry name" value="AAA"/>
    <property type="match status" value="1"/>
</dbReference>